<dbReference type="Proteomes" id="UP000765003">
    <property type="component" value="Unassembled WGS sequence"/>
</dbReference>
<keyword evidence="2 5" id="KW-0812">Transmembrane</keyword>
<dbReference type="Pfam" id="PF05154">
    <property type="entry name" value="TM2"/>
    <property type="match status" value="1"/>
</dbReference>
<dbReference type="EMBL" id="JAFITA010000003">
    <property type="protein sequence ID" value="MBN4077343.1"/>
    <property type="molecule type" value="Genomic_DNA"/>
</dbReference>
<keyword evidence="4 5" id="KW-0472">Membrane</keyword>
<evidence type="ECO:0000256" key="5">
    <source>
        <dbReference type="SAM" id="Phobius"/>
    </source>
</evidence>
<evidence type="ECO:0000256" key="3">
    <source>
        <dbReference type="ARBA" id="ARBA00022989"/>
    </source>
</evidence>
<gene>
    <name evidence="7" type="ORF">JYT19_00360</name>
</gene>
<feature type="domain" description="TM2" evidence="6">
    <location>
        <begin position="2"/>
        <end position="51"/>
    </location>
</feature>
<dbReference type="InterPro" id="IPR007829">
    <property type="entry name" value="TM2"/>
</dbReference>
<evidence type="ECO:0000313" key="7">
    <source>
        <dbReference type="EMBL" id="MBN4077343.1"/>
    </source>
</evidence>
<reference evidence="7" key="1">
    <citation type="submission" date="2021-02" db="EMBL/GenBank/DDBJ databases">
        <title>Activity-based single-cell genomes from oceanic crustal fluid captures similar information to metagenomic and metatranscriptomic surveys with orders of magnitude less sampling.</title>
        <authorList>
            <person name="D'Angelo T.S."/>
            <person name="Orcutt B.N."/>
        </authorList>
    </citation>
    <scope>NUCLEOTIDE SEQUENCE [LARGE SCALE GENOMIC DNA]</scope>
    <source>
        <strain evidence="7">AH-315-E05</strain>
    </source>
</reference>
<evidence type="ECO:0000259" key="6">
    <source>
        <dbReference type="Pfam" id="PF05154"/>
    </source>
</evidence>
<proteinExistence type="predicted"/>
<accession>A0ABS3AW90</accession>
<comment type="caution">
    <text evidence="7">The sequence shown here is derived from an EMBL/GenBank/DDBJ whole genome shotgun (WGS) entry which is preliminary data.</text>
</comment>
<name>A0ABS3AW90_9FIRM</name>
<dbReference type="PANTHER" id="PTHR21016">
    <property type="entry name" value="BETA-AMYLOID BINDING PROTEIN-RELATED"/>
    <property type="match status" value="1"/>
</dbReference>
<evidence type="ECO:0000256" key="2">
    <source>
        <dbReference type="ARBA" id="ARBA00022692"/>
    </source>
</evidence>
<evidence type="ECO:0000256" key="4">
    <source>
        <dbReference type="ARBA" id="ARBA00023136"/>
    </source>
</evidence>
<comment type="subcellular location">
    <subcellularLocation>
        <location evidence="1">Membrane</location>
        <topology evidence="1">Multi-pass membrane protein</topology>
    </subcellularLocation>
</comment>
<dbReference type="InterPro" id="IPR050932">
    <property type="entry name" value="TM2D1-3-like"/>
</dbReference>
<sequence length="152" mass="17037">MKNLIVSYALAVIGLFGPAGIHRFYLGKPISGIFYLLTWGFLGIGTVIDLIRMPNMVEEENLKKLMYLNLAKNSVNPKFNLSTPEKDILKIAYKNDGVVTPQMVTLSSSMSLREAKKELELLKISQYCNKDIAEDGAELYYFHGLTAKAPLF</sequence>
<evidence type="ECO:0000256" key="1">
    <source>
        <dbReference type="ARBA" id="ARBA00004141"/>
    </source>
</evidence>
<evidence type="ECO:0000313" key="8">
    <source>
        <dbReference type="Proteomes" id="UP000765003"/>
    </source>
</evidence>
<keyword evidence="8" id="KW-1185">Reference proteome</keyword>
<dbReference type="PANTHER" id="PTHR21016:SF25">
    <property type="entry name" value="TM2 DOMAIN-CONTAINING PROTEIN DDB_G0277895-RELATED"/>
    <property type="match status" value="1"/>
</dbReference>
<protein>
    <submittedName>
        <fullName evidence="7">TM2 domain-containing protein</fullName>
    </submittedName>
</protein>
<keyword evidence="3 5" id="KW-1133">Transmembrane helix</keyword>
<organism evidence="7 8">
    <name type="scientific">Sulfobacillus acidophilus</name>
    <dbReference type="NCBI Taxonomy" id="53633"/>
    <lineage>
        <taxon>Bacteria</taxon>
        <taxon>Bacillati</taxon>
        <taxon>Bacillota</taxon>
        <taxon>Clostridia</taxon>
        <taxon>Eubacteriales</taxon>
        <taxon>Clostridiales Family XVII. Incertae Sedis</taxon>
        <taxon>Sulfobacillus</taxon>
    </lineage>
</organism>
<feature type="transmembrane region" description="Helical" evidence="5">
    <location>
        <begin position="33"/>
        <end position="51"/>
    </location>
</feature>